<organism evidence="1 2">
    <name type="scientific">Gossypium laxum</name>
    <dbReference type="NCBI Taxonomy" id="34288"/>
    <lineage>
        <taxon>Eukaryota</taxon>
        <taxon>Viridiplantae</taxon>
        <taxon>Streptophyta</taxon>
        <taxon>Embryophyta</taxon>
        <taxon>Tracheophyta</taxon>
        <taxon>Spermatophyta</taxon>
        <taxon>Magnoliopsida</taxon>
        <taxon>eudicotyledons</taxon>
        <taxon>Gunneridae</taxon>
        <taxon>Pentapetalae</taxon>
        <taxon>rosids</taxon>
        <taxon>malvids</taxon>
        <taxon>Malvales</taxon>
        <taxon>Malvaceae</taxon>
        <taxon>Malvoideae</taxon>
        <taxon>Gossypium</taxon>
    </lineage>
</organism>
<proteinExistence type="predicted"/>
<keyword evidence="2" id="KW-1185">Reference proteome</keyword>
<comment type="caution">
    <text evidence="1">The sequence shown here is derived from an EMBL/GenBank/DDBJ whole genome shotgun (WGS) entry which is preliminary data.</text>
</comment>
<protein>
    <submittedName>
        <fullName evidence="1">Uncharacterized protein</fullName>
    </submittedName>
</protein>
<dbReference type="EMBL" id="JABEZV010000013">
    <property type="protein sequence ID" value="MBA0728275.1"/>
    <property type="molecule type" value="Genomic_DNA"/>
</dbReference>
<evidence type="ECO:0000313" key="2">
    <source>
        <dbReference type="Proteomes" id="UP000593574"/>
    </source>
</evidence>
<gene>
    <name evidence="1" type="ORF">Golax_001187</name>
</gene>
<evidence type="ECO:0000313" key="1">
    <source>
        <dbReference type="EMBL" id="MBA0728275.1"/>
    </source>
</evidence>
<dbReference type="Proteomes" id="UP000593574">
    <property type="component" value="Unassembled WGS sequence"/>
</dbReference>
<sequence>MNSNFVCLPLKQKRFWWEMITFSMHDFNMRS</sequence>
<accession>A0A7J9AW28</accession>
<reference evidence="1 2" key="1">
    <citation type="journal article" date="2019" name="Genome Biol. Evol.">
        <title>Insights into the evolution of the New World diploid cottons (Gossypium, subgenus Houzingenia) based on genome sequencing.</title>
        <authorList>
            <person name="Grover C.E."/>
            <person name="Arick M.A. 2nd"/>
            <person name="Thrash A."/>
            <person name="Conover J.L."/>
            <person name="Sanders W.S."/>
            <person name="Peterson D.G."/>
            <person name="Frelichowski J.E."/>
            <person name="Scheffler J.A."/>
            <person name="Scheffler B.E."/>
            <person name="Wendel J.F."/>
        </authorList>
    </citation>
    <scope>NUCLEOTIDE SEQUENCE [LARGE SCALE GENOMIC DNA]</scope>
    <source>
        <strain evidence="1">4</strain>
        <tissue evidence="1">Leaf</tissue>
    </source>
</reference>
<name>A0A7J9AW28_9ROSI</name>
<dbReference type="AlphaFoldDB" id="A0A7J9AW28"/>